<protein>
    <submittedName>
        <fullName evidence="1">Uncharacterized protein</fullName>
    </submittedName>
</protein>
<proteinExistence type="predicted"/>
<gene>
    <name evidence="1" type="ORF">TSPGSL018_16850</name>
</gene>
<feature type="non-terminal residue" evidence="1">
    <location>
        <position position="1"/>
    </location>
</feature>
<accession>A0A061RXY8</accession>
<name>A0A061RXY8_9CHLO</name>
<feature type="non-terminal residue" evidence="1">
    <location>
        <position position="77"/>
    </location>
</feature>
<evidence type="ECO:0000313" key="1">
    <source>
        <dbReference type="EMBL" id="JAC77757.1"/>
    </source>
</evidence>
<sequence length="77" mass="7661">RLPPPVVLAAAVGEAPSSALSASPRAGTHVSGRLLPALRPPALRCAREPLPALRLATHPRPAAAAAAAVHGGGDPER</sequence>
<dbReference type="EMBL" id="GBEZ01007726">
    <property type="protein sequence ID" value="JAC77757.1"/>
    <property type="molecule type" value="Transcribed_RNA"/>
</dbReference>
<reference evidence="1" key="1">
    <citation type="submission" date="2014-05" db="EMBL/GenBank/DDBJ databases">
        <title>The transcriptome of the halophilic microalga Tetraselmis sp. GSL018 isolated from the Great Salt Lake, Utah.</title>
        <authorList>
            <person name="Jinkerson R.E."/>
            <person name="D'Adamo S."/>
            <person name="Posewitz M.C."/>
        </authorList>
    </citation>
    <scope>NUCLEOTIDE SEQUENCE</scope>
    <source>
        <strain evidence="1">GSL018</strain>
    </source>
</reference>
<dbReference type="AlphaFoldDB" id="A0A061RXY8"/>
<organism evidence="1">
    <name type="scientific">Tetraselmis sp. GSL018</name>
    <dbReference type="NCBI Taxonomy" id="582737"/>
    <lineage>
        <taxon>Eukaryota</taxon>
        <taxon>Viridiplantae</taxon>
        <taxon>Chlorophyta</taxon>
        <taxon>core chlorophytes</taxon>
        <taxon>Chlorodendrophyceae</taxon>
        <taxon>Chlorodendrales</taxon>
        <taxon>Chlorodendraceae</taxon>
        <taxon>Tetraselmis</taxon>
    </lineage>
</organism>